<evidence type="ECO:0000313" key="2">
    <source>
        <dbReference type="EMBL" id="MDQ0167948.1"/>
    </source>
</evidence>
<keyword evidence="1" id="KW-1133">Transmembrane helix</keyword>
<feature type="transmembrane region" description="Helical" evidence="1">
    <location>
        <begin position="29"/>
        <end position="51"/>
    </location>
</feature>
<feature type="transmembrane region" description="Helical" evidence="1">
    <location>
        <begin position="92"/>
        <end position="111"/>
    </location>
</feature>
<dbReference type="Pfam" id="PF06197">
    <property type="entry name" value="DUF998"/>
    <property type="match status" value="1"/>
</dbReference>
<keyword evidence="1" id="KW-0812">Transmembrane</keyword>
<proteinExistence type="predicted"/>
<feature type="transmembrane region" description="Helical" evidence="1">
    <location>
        <begin position="147"/>
        <end position="169"/>
    </location>
</feature>
<organism evidence="2 3">
    <name type="scientific">Caldalkalibacillus horti</name>
    <dbReference type="NCBI Taxonomy" id="77523"/>
    <lineage>
        <taxon>Bacteria</taxon>
        <taxon>Bacillati</taxon>
        <taxon>Bacillota</taxon>
        <taxon>Bacilli</taxon>
        <taxon>Bacillales</taxon>
        <taxon>Bacillaceae</taxon>
        <taxon>Caldalkalibacillus</taxon>
    </lineage>
</organism>
<evidence type="ECO:0000256" key="1">
    <source>
        <dbReference type="SAM" id="Phobius"/>
    </source>
</evidence>
<protein>
    <recommendedName>
        <fullName evidence="4">DUF998 domain-containing protein</fullName>
    </recommendedName>
</protein>
<comment type="caution">
    <text evidence="2">The sequence shown here is derived from an EMBL/GenBank/DDBJ whole genome shotgun (WGS) entry which is preliminary data.</text>
</comment>
<evidence type="ECO:0000313" key="3">
    <source>
        <dbReference type="Proteomes" id="UP001235840"/>
    </source>
</evidence>
<dbReference type="RefSeq" id="WP_307397284.1">
    <property type="nucleotide sequence ID" value="NZ_BAAADK010000013.1"/>
</dbReference>
<reference evidence="2 3" key="1">
    <citation type="submission" date="2023-07" db="EMBL/GenBank/DDBJ databases">
        <title>Genomic Encyclopedia of Type Strains, Phase IV (KMG-IV): sequencing the most valuable type-strain genomes for metagenomic binning, comparative biology and taxonomic classification.</title>
        <authorList>
            <person name="Goeker M."/>
        </authorList>
    </citation>
    <scope>NUCLEOTIDE SEQUENCE [LARGE SCALE GENOMIC DNA]</scope>
    <source>
        <strain evidence="2 3">DSM 12751</strain>
    </source>
</reference>
<dbReference type="InterPro" id="IPR009339">
    <property type="entry name" value="DUF998"/>
</dbReference>
<feature type="transmembrane region" description="Helical" evidence="1">
    <location>
        <begin position="6"/>
        <end position="22"/>
    </location>
</feature>
<evidence type="ECO:0008006" key="4">
    <source>
        <dbReference type="Google" id="ProtNLM"/>
    </source>
</evidence>
<sequence>MSFSYFAMLGTVLIGVFLALRIRHNRRWALVVGCLSWFLTIFYFLIEFFVIKESMVPYSFLDQPMSDLGVTVCGTNTYLLAPYEICSPAHLLMNWTFTITGLTTVIGAICLQQFWPATRMARVATWLLIIFGLSMSVAGIIPADVSFVWHTLASLPGMFVQIPALFLLGKAIRGIRPKLATWSYICGALTSAVLLSLFLQAFISLPGGLLQRLLYASVYVWSMGTAVVIWRNRGHLLSKEI</sequence>
<keyword evidence="1" id="KW-0472">Membrane</keyword>
<feature type="transmembrane region" description="Helical" evidence="1">
    <location>
        <begin position="209"/>
        <end position="230"/>
    </location>
</feature>
<feature type="transmembrane region" description="Helical" evidence="1">
    <location>
        <begin position="181"/>
        <end position="203"/>
    </location>
</feature>
<feature type="transmembrane region" description="Helical" evidence="1">
    <location>
        <begin position="123"/>
        <end position="141"/>
    </location>
</feature>
<keyword evidence="3" id="KW-1185">Reference proteome</keyword>
<name>A0ABT9W3X9_9BACI</name>
<dbReference type="Proteomes" id="UP001235840">
    <property type="component" value="Unassembled WGS sequence"/>
</dbReference>
<gene>
    <name evidence="2" type="ORF">J2S11_003878</name>
</gene>
<dbReference type="EMBL" id="JAUSTY010000021">
    <property type="protein sequence ID" value="MDQ0167948.1"/>
    <property type="molecule type" value="Genomic_DNA"/>
</dbReference>
<accession>A0ABT9W3X9</accession>